<proteinExistence type="predicted"/>
<dbReference type="SUPFAM" id="SSF52540">
    <property type="entry name" value="P-loop containing nucleoside triphosphate hydrolases"/>
    <property type="match status" value="2"/>
</dbReference>
<dbReference type="GO" id="GO:0005524">
    <property type="term" value="F:ATP binding"/>
    <property type="evidence" value="ECO:0007669"/>
    <property type="project" value="UniProtKB-KW"/>
</dbReference>
<dbReference type="AlphaFoldDB" id="A0A8J2ZWP7"/>
<dbReference type="Proteomes" id="UP000656813">
    <property type="component" value="Unassembled WGS sequence"/>
</dbReference>
<reference evidence="4" key="1">
    <citation type="journal article" date="2014" name="Int. J. Syst. Evol. Microbiol.">
        <title>Complete genome sequence of Corynebacterium casei LMG S-19264T (=DSM 44701T), isolated from a smear-ripened cheese.</title>
        <authorList>
            <consortium name="US DOE Joint Genome Institute (JGI-PGF)"/>
            <person name="Walter F."/>
            <person name="Albersmeier A."/>
            <person name="Kalinowski J."/>
            <person name="Ruckert C."/>
        </authorList>
    </citation>
    <scope>NUCLEOTIDE SEQUENCE</scope>
    <source>
        <strain evidence="4">CGMCC 1.12777</strain>
    </source>
</reference>
<dbReference type="Pfam" id="PF06745">
    <property type="entry name" value="ATPase"/>
    <property type="match status" value="1"/>
</dbReference>
<evidence type="ECO:0000313" key="4">
    <source>
        <dbReference type="EMBL" id="GGH83250.1"/>
    </source>
</evidence>
<dbReference type="InterPro" id="IPR014774">
    <property type="entry name" value="KaiC-like_dom"/>
</dbReference>
<dbReference type="RefSeq" id="WP_188497598.1">
    <property type="nucleotide sequence ID" value="NZ_BMFV01000017.1"/>
</dbReference>
<name>A0A8J2ZWP7_9BACL</name>
<evidence type="ECO:0000259" key="3">
    <source>
        <dbReference type="PROSITE" id="PS51146"/>
    </source>
</evidence>
<keyword evidence="2" id="KW-0067">ATP-binding</keyword>
<accession>A0A8J2ZWP7</accession>
<protein>
    <recommendedName>
        <fullName evidence="3">KaiC domain-containing protein</fullName>
    </recommendedName>
</protein>
<reference evidence="4" key="2">
    <citation type="submission" date="2020-09" db="EMBL/GenBank/DDBJ databases">
        <authorList>
            <person name="Sun Q."/>
            <person name="Zhou Y."/>
        </authorList>
    </citation>
    <scope>NUCLEOTIDE SEQUENCE</scope>
    <source>
        <strain evidence="4">CGMCC 1.12777</strain>
    </source>
</reference>
<organism evidence="4 5">
    <name type="scientific">Pullulanibacillus pueri</name>
    <dbReference type="NCBI Taxonomy" id="1437324"/>
    <lineage>
        <taxon>Bacteria</taxon>
        <taxon>Bacillati</taxon>
        <taxon>Bacillota</taxon>
        <taxon>Bacilli</taxon>
        <taxon>Bacillales</taxon>
        <taxon>Sporolactobacillaceae</taxon>
        <taxon>Pullulanibacillus</taxon>
    </lineage>
</organism>
<dbReference type="Gene3D" id="3.40.50.300">
    <property type="entry name" value="P-loop containing nucleotide triphosphate hydrolases"/>
    <property type="match status" value="2"/>
</dbReference>
<evidence type="ECO:0000256" key="1">
    <source>
        <dbReference type="ARBA" id="ARBA00022741"/>
    </source>
</evidence>
<sequence length="473" mass="54175">MQQFTESGVEGIDRILYGGLPKGSAIIVEGAPGTGKTTLGVQFLRHGALECGEPGLYITFEEFPQQIYQDMEGFGWDLRQLEKQNLLRVVSIKPEILLQQMKTPEGLFDQLIREINCQRVVVDSISLFQYIYSNQKENREALYNLRNILRKFALTSLLLSERAVSNAEDTFEHYVMDGVIRLSIEEQMTKFRKRILEVIKMRGRKIIEGEHIYRIGEQGIRVIPALSVVEDVTISEQDQVSTGIRELDGLLSGGIQRGSTFLFDTNSKANYKYLIGSIITKRLLEGDRLAILLSSINTMEDLQQLYQLYDVDLEERCQKERVYFIEHFNRAIPEAFKNVVLNVKGLSNEDYRKVLRERLNPIITKSREKGEHWVFYYDLSTIFSIRGAEFVKRFFAEEAAWARSNGITILALCNFAEIGQETASFLERTSNGVIRTWVDGNYQYLQLTKSPNGNVSVPHLVETISDKPLIQLV</sequence>
<evidence type="ECO:0000256" key="2">
    <source>
        <dbReference type="ARBA" id="ARBA00022840"/>
    </source>
</evidence>
<dbReference type="EMBL" id="BMFV01000017">
    <property type="protein sequence ID" value="GGH83250.1"/>
    <property type="molecule type" value="Genomic_DNA"/>
</dbReference>
<dbReference type="InterPro" id="IPR010624">
    <property type="entry name" value="KaiC_dom"/>
</dbReference>
<evidence type="ECO:0000313" key="5">
    <source>
        <dbReference type="Proteomes" id="UP000656813"/>
    </source>
</evidence>
<keyword evidence="1" id="KW-0547">Nucleotide-binding</keyword>
<dbReference type="InterPro" id="IPR027417">
    <property type="entry name" value="P-loop_NTPase"/>
</dbReference>
<dbReference type="PANTHER" id="PTHR43637">
    <property type="entry name" value="UPF0273 PROTEIN TM_0370"/>
    <property type="match status" value="1"/>
</dbReference>
<dbReference type="PRINTS" id="PR01874">
    <property type="entry name" value="DNAREPAIRADA"/>
</dbReference>
<keyword evidence="5" id="KW-1185">Reference proteome</keyword>
<dbReference type="PROSITE" id="PS51146">
    <property type="entry name" value="KAIC"/>
    <property type="match status" value="1"/>
</dbReference>
<comment type="caution">
    <text evidence="4">The sequence shown here is derived from an EMBL/GenBank/DDBJ whole genome shotgun (WGS) entry which is preliminary data.</text>
</comment>
<gene>
    <name evidence="4" type="ORF">GCM10007096_23840</name>
</gene>
<feature type="domain" description="KaiC" evidence="3">
    <location>
        <begin position="3"/>
        <end position="236"/>
    </location>
</feature>